<dbReference type="Pfam" id="PF12320">
    <property type="entry name" value="SbcD_C"/>
    <property type="match status" value="1"/>
</dbReference>
<gene>
    <name evidence="8" type="primary">sbcD</name>
    <name evidence="11" type="ORF">CVD27_06300</name>
</gene>
<evidence type="ECO:0000256" key="2">
    <source>
        <dbReference type="ARBA" id="ARBA00011322"/>
    </source>
</evidence>
<evidence type="ECO:0000256" key="3">
    <source>
        <dbReference type="ARBA" id="ARBA00013365"/>
    </source>
</evidence>
<keyword evidence="5 8" id="KW-0378">Hydrolase</keyword>
<dbReference type="PANTHER" id="PTHR30337:SF0">
    <property type="entry name" value="NUCLEASE SBCCD SUBUNIT D"/>
    <property type="match status" value="1"/>
</dbReference>
<name>A0A2N5HP92_9BACI</name>
<dbReference type="InterPro" id="IPR026843">
    <property type="entry name" value="SbcD_C"/>
</dbReference>
<comment type="caution">
    <text evidence="11">The sequence shown here is derived from an EMBL/GenBank/DDBJ whole genome shotgun (WGS) entry which is preliminary data.</text>
</comment>
<feature type="domain" description="Calcineurin-like phosphoesterase" evidence="9">
    <location>
        <begin position="1"/>
        <end position="213"/>
    </location>
</feature>
<dbReference type="Gene3D" id="3.60.21.10">
    <property type="match status" value="1"/>
</dbReference>
<comment type="subunit">
    <text evidence="2 8">Heterodimer of SbcC and SbcD.</text>
</comment>
<dbReference type="PANTHER" id="PTHR30337">
    <property type="entry name" value="COMPONENT OF ATP-DEPENDENT DSDNA EXONUCLEASE"/>
    <property type="match status" value="1"/>
</dbReference>
<dbReference type="EMBL" id="PGVE01000028">
    <property type="protein sequence ID" value="PLS07287.1"/>
    <property type="molecule type" value="Genomic_DNA"/>
</dbReference>
<reference evidence="11 12" key="1">
    <citation type="submission" date="2017-11" db="EMBL/GenBank/DDBJ databases">
        <title>Comparitive Functional Genomics of Dry Heat Resistant strains isolated from the Viking Spacecraft.</title>
        <authorList>
            <person name="Seuylemezian A."/>
            <person name="Cooper K."/>
            <person name="Vaishampayan P."/>
        </authorList>
    </citation>
    <scope>NUCLEOTIDE SEQUENCE [LARGE SCALE GENOMIC DNA]</scope>
    <source>
        <strain evidence="11 12">V32-6</strain>
    </source>
</reference>
<dbReference type="GO" id="GO:0008408">
    <property type="term" value="F:3'-5' exonuclease activity"/>
    <property type="evidence" value="ECO:0007669"/>
    <property type="project" value="InterPro"/>
</dbReference>
<evidence type="ECO:0000256" key="6">
    <source>
        <dbReference type="ARBA" id="ARBA00022839"/>
    </source>
</evidence>
<dbReference type="GO" id="GO:0006310">
    <property type="term" value="P:DNA recombination"/>
    <property type="evidence" value="ECO:0007669"/>
    <property type="project" value="UniProtKB-KW"/>
</dbReference>
<dbReference type="SUPFAM" id="SSF56300">
    <property type="entry name" value="Metallo-dependent phosphatases"/>
    <property type="match status" value="1"/>
</dbReference>
<dbReference type="GO" id="GO:0006260">
    <property type="term" value="P:DNA replication"/>
    <property type="evidence" value="ECO:0007669"/>
    <property type="project" value="UniProtKB-KW"/>
</dbReference>
<dbReference type="RefSeq" id="WP_101647028.1">
    <property type="nucleotide sequence ID" value="NZ_PGVE01000028.1"/>
</dbReference>
<dbReference type="InterPro" id="IPR041796">
    <property type="entry name" value="Mre11_N"/>
</dbReference>
<comment type="similarity">
    <text evidence="1 8">Belongs to the SbcD family.</text>
</comment>
<organism evidence="11 12">
    <name type="scientific">Neobacillus cucumis</name>
    <dbReference type="NCBI Taxonomy" id="1740721"/>
    <lineage>
        <taxon>Bacteria</taxon>
        <taxon>Bacillati</taxon>
        <taxon>Bacillota</taxon>
        <taxon>Bacilli</taxon>
        <taxon>Bacillales</taxon>
        <taxon>Bacillaceae</taxon>
        <taxon>Neobacillus</taxon>
    </lineage>
</organism>
<protein>
    <recommendedName>
        <fullName evidence="3 8">Nuclease SbcCD subunit D</fullName>
    </recommendedName>
</protein>
<evidence type="ECO:0000256" key="8">
    <source>
        <dbReference type="RuleBase" id="RU363069"/>
    </source>
</evidence>
<comment type="function">
    <text evidence="8">SbcCD cleaves DNA hairpin structures. These structures can inhibit DNA replication and are intermediates in certain DNA recombination reactions. The complex acts as a 3'-&gt;5' double strand exonuclease that can open hairpins. It also has a 5' single-strand endonuclease activity.</text>
</comment>
<evidence type="ECO:0000256" key="7">
    <source>
        <dbReference type="ARBA" id="ARBA00023172"/>
    </source>
</evidence>
<keyword evidence="12" id="KW-1185">Reference proteome</keyword>
<keyword evidence="8" id="KW-0255">Endonuclease</keyword>
<keyword evidence="6 8" id="KW-0269">Exonuclease</keyword>
<keyword evidence="8" id="KW-0235">DNA replication</keyword>
<evidence type="ECO:0000256" key="1">
    <source>
        <dbReference type="ARBA" id="ARBA00010555"/>
    </source>
</evidence>
<dbReference type="NCBIfam" id="TIGR00619">
    <property type="entry name" value="sbcd"/>
    <property type="match status" value="1"/>
</dbReference>
<dbReference type="InterPro" id="IPR004593">
    <property type="entry name" value="SbcD"/>
</dbReference>
<dbReference type="CDD" id="cd00840">
    <property type="entry name" value="MPP_Mre11_N"/>
    <property type="match status" value="1"/>
</dbReference>
<accession>A0A2N5HP92</accession>
<dbReference type="InterPro" id="IPR029052">
    <property type="entry name" value="Metallo-depent_PP-like"/>
</dbReference>
<dbReference type="InterPro" id="IPR004843">
    <property type="entry name" value="Calcineurin-like_PHP"/>
</dbReference>
<evidence type="ECO:0000313" key="11">
    <source>
        <dbReference type="EMBL" id="PLS07287.1"/>
    </source>
</evidence>
<evidence type="ECO:0000259" key="9">
    <source>
        <dbReference type="Pfam" id="PF00149"/>
    </source>
</evidence>
<evidence type="ECO:0000259" key="10">
    <source>
        <dbReference type="Pfam" id="PF12320"/>
    </source>
</evidence>
<sequence>MKFIHTADWHLGKLVHGIYMTENQRAALEQFVSIVEEERPDAVVIAGDLYDRSVPPTDAVELLDEILFKINVELKTPVVAIAGNHDSAERLSFGSSWYKHSQFYLTGKLTNNLKPVQVNGVNFYLVPYAEPGMVRQLLEDDSIHSHQEAMKALIGKIEENLNPNEPNVLVGHAFVLGGQTSDSERILSVGGSGCVGAELFAPFSYTALGHLHSPDAINHEKVKYSGSLLKYSFSEAKQRKSISIIEMDEKGEFSHRYRSLTPKHDMREIEGHIEELLDPNFYGKEQVEDYLKITLLDEGALLDPINKLRQVYPNVLHLEKKIDLTDSKKKQSYTVIKSEKKSEIDLFEQFYSDMTTSEFTANKRNVMTEIIDKVLREEGVK</sequence>
<keyword evidence="4 8" id="KW-0540">Nuclease</keyword>
<evidence type="ECO:0000256" key="5">
    <source>
        <dbReference type="ARBA" id="ARBA00022801"/>
    </source>
</evidence>
<dbReference type="Pfam" id="PF00149">
    <property type="entry name" value="Metallophos"/>
    <property type="match status" value="1"/>
</dbReference>
<dbReference type="OrthoDB" id="9773856at2"/>
<dbReference type="Proteomes" id="UP000234950">
    <property type="component" value="Unassembled WGS sequence"/>
</dbReference>
<keyword evidence="7 8" id="KW-0233">DNA recombination</keyword>
<proteinExistence type="inferred from homology"/>
<evidence type="ECO:0000313" key="12">
    <source>
        <dbReference type="Proteomes" id="UP000234950"/>
    </source>
</evidence>
<dbReference type="InterPro" id="IPR050535">
    <property type="entry name" value="DNA_Repair-Maintenance_Comp"/>
</dbReference>
<feature type="domain" description="Nuclease SbcCD subunit D C-terminal" evidence="10">
    <location>
        <begin position="263"/>
        <end position="354"/>
    </location>
</feature>
<dbReference type="GO" id="GO:0004519">
    <property type="term" value="F:endonuclease activity"/>
    <property type="evidence" value="ECO:0007669"/>
    <property type="project" value="UniProtKB-KW"/>
</dbReference>
<evidence type="ECO:0000256" key="4">
    <source>
        <dbReference type="ARBA" id="ARBA00022722"/>
    </source>
</evidence>
<dbReference type="AlphaFoldDB" id="A0A2N5HP92"/>